<evidence type="ECO:0000313" key="3">
    <source>
        <dbReference type="Proteomes" id="UP000584931"/>
    </source>
</evidence>
<protein>
    <submittedName>
        <fullName evidence="2">Uncharacterized protein</fullName>
    </submittedName>
</protein>
<accession>A0A7Z0BNM1</accession>
<reference evidence="2 3" key="1">
    <citation type="submission" date="2020-07" db="EMBL/GenBank/DDBJ databases">
        <title>Sequencing the genomes of 1000 actinobacteria strains.</title>
        <authorList>
            <person name="Klenk H.-P."/>
        </authorList>
    </citation>
    <scope>NUCLEOTIDE SEQUENCE [LARGE SCALE GENOMIC DNA]</scope>
    <source>
        <strain evidence="2 3">DSM 45278</strain>
    </source>
</reference>
<dbReference type="EMBL" id="JACCHL010000001">
    <property type="protein sequence ID" value="NYH55727.1"/>
    <property type="molecule type" value="Genomic_DNA"/>
</dbReference>
<sequence>MTLSAATVVGKTETGLRFQGQGEHEGAVGPFQQEFHQPWMVEGVQVGDDVGQ</sequence>
<dbReference type="AlphaFoldDB" id="A0A7Z0BNM1"/>
<gene>
    <name evidence="2" type="ORF">HNR06_005316</name>
</gene>
<comment type="caution">
    <text evidence="2">The sequence shown here is derived from an EMBL/GenBank/DDBJ whole genome shotgun (WGS) entry which is preliminary data.</text>
</comment>
<organism evidence="2 3">
    <name type="scientific">Nocardiopsis sinuspersici</name>
    <dbReference type="NCBI Taxonomy" id="501010"/>
    <lineage>
        <taxon>Bacteria</taxon>
        <taxon>Bacillati</taxon>
        <taxon>Actinomycetota</taxon>
        <taxon>Actinomycetes</taxon>
        <taxon>Streptosporangiales</taxon>
        <taxon>Nocardiopsidaceae</taxon>
        <taxon>Nocardiopsis</taxon>
    </lineage>
</organism>
<dbReference type="RefSeq" id="WP_179811704.1">
    <property type="nucleotide sequence ID" value="NZ_JACCHL010000001.1"/>
</dbReference>
<feature type="region of interest" description="Disordered" evidence="1">
    <location>
        <begin position="1"/>
        <end position="24"/>
    </location>
</feature>
<proteinExistence type="predicted"/>
<dbReference type="Proteomes" id="UP000584931">
    <property type="component" value="Unassembled WGS sequence"/>
</dbReference>
<evidence type="ECO:0000256" key="1">
    <source>
        <dbReference type="SAM" id="MobiDB-lite"/>
    </source>
</evidence>
<name>A0A7Z0BNM1_9ACTN</name>
<evidence type="ECO:0000313" key="2">
    <source>
        <dbReference type="EMBL" id="NYH55727.1"/>
    </source>
</evidence>